<dbReference type="GO" id="GO:0022857">
    <property type="term" value="F:transmembrane transporter activity"/>
    <property type="evidence" value="ECO:0007669"/>
    <property type="project" value="InterPro"/>
</dbReference>
<keyword evidence="4 7" id="KW-0812">Transmembrane</keyword>
<evidence type="ECO:0000313" key="8">
    <source>
        <dbReference type="EMBL" id="BBL05800.1"/>
    </source>
</evidence>
<keyword evidence="3" id="KW-1003">Cell membrane</keyword>
<keyword evidence="7" id="KW-0653">Protein transport</keyword>
<evidence type="ECO:0000256" key="4">
    <source>
        <dbReference type="ARBA" id="ARBA00022692"/>
    </source>
</evidence>
<keyword evidence="7" id="KW-0813">Transport</keyword>
<evidence type="ECO:0000256" key="7">
    <source>
        <dbReference type="RuleBase" id="RU003879"/>
    </source>
</evidence>
<dbReference type="KEGG" id="ada:A5CPEGH6_04380"/>
<evidence type="ECO:0000256" key="2">
    <source>
        <dbReference type="ARBA" id="ARBA00005811"/>
    </source>
</evidence>
<reference evidence="9" key="1">
    <citation type="submission" date="2019-06" db="EMBL/GenBank/DDBJ databases">
        <title>Alistipes onderdonkii subsp. vulgaris subsp. nov., Alistipes dispar sp. nov. and Alistipes communis sp. nov., isolated from human faeces, and creation of Alistipes onderdonkii subsp. onderdonkii subsp. nov.</title>
        <authorList>
            <person name="Sakamoto M."/>
            <person name="Ikeyama N."/>
            <person name="Ogata Y."/>
            <person name="Suda W."/>
            <person name="Iino T."/>
            <person name="Hattori M."/>
            <person name="Ohkuma M."/>
        </authorList>
    </citation>
    <scope>NUCLEOTIDE SEQUENCE [LARGE SCALE GENOMIC DNA]</scope>
    <source>
        <strain evidence="9">5CPEGH6</strain>
    </source>
</reference>
<dbReference type="GO" id="GO:0005886">
    <property type="term" value="C:plasma membrane"/>
    <property type="evidence" value="ECO:0007669"/>
    <property type="project" value="UniProtKB-SubCell"/>
</dbReference>
<sequence>MAIKHGSKVDKSFSASSMTDLMFLLLLFLLIATTLINPNALKLMLPKSSNQLKDKAITTVSIQDSGRGKYRYYVEMQEVGSIDGVERTLRTRLDGQKEPTVSLHCDKTVAVDEVVKVMNVAKDNNYKLILATTPR</sequence>
<comment type="similarity">
    <text evidence="2 7">Belongs to the ExbD/TolR family.</text>
</comment>
<dbReference type="EMBL" id="AP019736">
    <property type="protein sequence ID" value="BBL05800.1"/>
    <property type="molecule type" value="Genomic_DNA"/>
</dbReference>
<name>A0A4Y1WXX6_9BACT</name>
<evidence type="ECO:0008006" key="10">
    <source>
        <dbReference type="Google" id="ProtNLM"/>
    </source>
</evidence>
<organism evidence="8 9">
    <name type="scientific">Alistipes dispar</name>
    <dbReference type="NCBI Taxonomy" id="2585119"/>
    <lineage>
        <taxon>Bacteria</taxon>
        <taxon>Pseudomonadati</taxon>
        <taxon>Bacteroidota</taxon>
        <taxon>Bacteroidia</taxon>
        <taxon>Bacteroidales</taxon>
        <taxon>Rikenellaceae</taxon>
        <taxon>Alistipes</taxon>
    </lineage>
</organism>
<dbReference type="PANTHER" id="PTHR30558:SF7">
    <property type="entry name" value="TOL-PAL SYSTEM PROTEIN TOLR"/>
    <property type="match status" value="1"/>
</dbReference>
<dbReference type="Gene3D" id="3.30.420.270">
    <property type="match status" value="1"/>
</dbReference>
<evidence type="ECO:0000256" key="5">
    <source>
        <dbReference type="ARBA" id="ARBA00022989"/>
    </source>
</evidence>
<dbReference type="Proteomes" id="UP000319374">
    <property type="component" value="Chromosome"/>
</dbReference>
<dbReference type="RefSeq" id="WP_141427677.1">
    <property type="nucleotide sequence ID" value="NZ_AP019736.1"/>
</dbReference>
<evidence type="ECO:0000313" key="9">
    <source>
        <dbReference type="Proteomes" id="UP000319374"/>
    </source>
</evidence>
<evidence type="ECO:0000256" key="6">
    <source>
        <dbReference type="ARBA" id="ARBA00023136"/>
    </source>
</evidence>
<evidence type="ECO:0000256" key="3">
    <source>
        <dbReference type="ARBA" id="ARBA00022475"/>
    </source>
</evidence>
<dbReference type="AlphaFoldDB" id="A0A4Y1WXX6"/>
<dbReference type="GeneID" id="98672408"/>
<evidence type="ECO:0000256" key="1">
    <source>
        <dbReference type="ARBA" id="ARBA00004162"/>
    </source>
</evidence>
<accession>A0A4Y1WXX6</accession>
<keyword evidence="6" id="KW-0472">Membrane</keyword>
<keyword evidence="5" id="KW-1133">Transmembrane helix</keyword>
<dbReference type="OrthoDB" id="9793581at2"/>
<dbReference type="Pfam" id="PF02472">
    <property type="entry name" value="ExbD"/>
    <property type="match status" value="1"/>
</dbReference>
<dbReference type="GO" id="GO:0015031">
    <property type="term" value="P:protein transport"/>
    <property type="evidence" value="ECO:0007669"/>
    <property type="project" value="UniProtKB-KW"/>
</dbReference>
<comment type="subcellular location">
    <subcellularLocation>
        <location evidence="1">Cell membrane</location>
        <topology evidence="1">Single-pass membrane protein</topology>
    </subcellularLocation>
    <subcellularLocation>
        <location evidence="7">Cell membrane</location>
        <topology evidence="7">Single-pass type II membrane protein</topology>
    </subcellularLocation>
</comment>
<dbReference type="PANTHER" id="PTHR30558">
    <property type="entry name" value="EXBD MEMBRANE COMPONENT OF PMF-DRIVEN MACROMOLECULE IMPORT SYSTEM"/>
    <property type="match status" value="1"/>
</dbReference>
<proteinExistence type="inferred from homology"/>
<keyword evidence="9" id="KW-1185">Reference proteome</keyword>
<gene>
    <name evidence="8" type="ORF">A5CPEGH6_04380</name>
</gene>
<dbReference type="InterPro" id="IPR003400">
    <property type="entry name" value="ExbD"/>
</dbReference>
<protein>
    <recommendedName>
        <fullName evidence="10">Biopolymer transporter ExbD</fullName>
    </recommendedName>
</protein>